<evidence type="ECO:0000313" key="6">
    <source>
        <dbReference type="EMBL" id="KAK5950060.1"/>
    </source>
</evidence>
<feature type="transmembrane region" description="Helical" evidence="4">
    <location>
        <begin position="318"/>
        <end position="337"/>
    </location>
</feature>
<organism evidence="6 7">
    <name type="scientific">Knufia fluminis</name>
    <dbReference type="NCBI Taxonomy" id="191047"/>
    <lineage>
        <taxon>Eukaryota</taxon>
        <taxon>Fungi</taxon>
        <taxon>Dikarya</taxon>
        <taxon>Ascomycota</taxon>
        <taxon>Pezizomycotina</taxon>
        <taxon>Eurotiomycetes</taxon>
        <taxon>Chaetothyriomycetidae</taxon>
        <taxon>Chaetothyriales</taxon>
        <taxon>Trichomeriaceae</taxon>
        <taxon>Knufia</taxon>
    </lineage>
</organism>
<evidence type="ECO:0000256" key="2">
    <source>
        <dbReference type="ARBA" id="ARBA00006727"/>
    </source>
</evidence>
<dbReference type="InterPro" id="IPR036259">
    <property type="entry name" value="MFS_trans_sf"/>
</dbReference>
<feature type="transmembrane region" description="Helical" evidence="4">
    <location>
        <begin position="48"/>
        <end position="77"/>
    </location>
</feature>
<keyword evidence="7" id="KW-1185">Reference proteome</keyword>
<dbReference type="GO" id="GO:0022857">
    <property type="term" value="F:transmembrane transporter activity"/>
    <property type="evidence" value="ECO:0007669"/>
    <property type="project" value="InterPro"/>
</dbReference>
<feature type="transmembrane region" description="Helical" evidence="4">
    <location>
        <begin position="413"/>
        <end position="433"/>
    </location>
</feature>
<dbReference type="InterPro" id="IPR020846">
    <property type="entry name" value="MFS_dom"/>
</dbReference>
<dbReference type="Pfam" id="PF07690">
    <property type="entry name" value="MFS_1"/>
    <property type="match status" value="1"/>
</dbReference>
<gene>
    <name evidence="6" type="ORF">OHC33_009022</name>
</gene>
<feature type="transmembrane region" description="Helical" evidence="4">
    <location>
        <begin position="121"/>
        <end position="146"/>
    </location>
</feature>
<feature type="transmembrane region" description="Helical" evidence="4">
    <location>
        <begin position="286"/>
        <end position="306"/>
    </location>
</feature>
<keyword evidence="4" id="KW-0472">Membrane</keyword>
<name>A0AAN8I4K4_9EURO</name>
<sequence length="484" mass="51777">MSSQVPIPRSAPLHLPTFSSNGRAIDLEGNAPPERAAGIEDIPPNGGYGWWCVAACFVLNACAWGINSAFGVFLAFYLANDTFPGATHFGFAFIGGLSISQALLISPLVNITTRLWGTRITLLIGVFFLSLGLLGASFATTFYQLLLAQGIAFGYGMGFLYVGSLSVIPQWFGRSRSLAMGIAASGAGFGGLAYNLSTQALIEAVGLAWTFRILAASAFAANTLSALVIRDRNKHVKPRQTAFDLRLFTRPEILLIVGWGCMSELGYIVLYYSLPNYAASVGLSPSQGSVAGALFSLGLAIGRPVIGFCSDRVGRITMAMLMTAFCGLLCLFVWTFAISYAVVLLFAIMAGTVAGTFWSTIAPVGVEVVGLKELPPALSMTWILLVLPCTFAQPIAVKLISGTGNATPWLRPQLFVGFMFLGAALCTLGLRSWKVVSNIRKREQEITLDDTGADGGPRMELWANRSLVRRLIGHLQAALSMERV</sequence>
<keyword evidence="4" id="KW-1133">Transmembrane helix</keyword>
<keyword evidence="4" id="KW-0812">Transmembrane</keyword>
<dbReference type="PANTHER" id="PTHR11360:SF315">
    <property type="entry name" value="TRANSPORTER MCH2-RELATED"/>
    <property type="match status" value="1"/>
</dbReference>
<dbReference type="AlphaFoldDB" id="A0AAN8I4K4"/>
<feature type="domain" description="Major facilitator superfamily (MFS) profile" evidence="5">
    <location>
        <begin position="252"/>
        <end position="484"/>
    </location>
</feature>
<reference evidence="6 7" key="1">
    <citation type="submission" date="2022-12" db="EMBL/GenBank/DDBJ databases">
        <title>Genomic features and morphological characterization of a novel Knufia sp. strain isolated from spacecraft assembly facility.</title>
        <authorList>
            <person name="Teixeira M."/>
            <person name="Chander A.M."/>
            <person name="Stajich J.E."/>
            <person name="Venkateswaran K."/>
        </authorList>
    </citation>
    <scope>NUCLEOTIDE SEQUENCE [LARGE SCALE GENOMIC DNA]</scope>
    <source>
        <strain evidence="6 7">FJI-L2-BK-P2</strain>
    </source>
</reference>
<comment type="caution">
    <text evidence="6">The sequence shown here is derived from an EMBL/GenBank/DDBJ whole genome shotgun (WGS) entry which is preliminary data.</text>
</comment>
<comment type="subcellular location">
    <subcellularLocation>
        <location evidence="1">Membrane</location>
        <topology evidence="1">Multi-pass membrane protein</topology>
    </subcellularLocation>
</comment>
<dbReference type="PANTHER" id="PTHR11360">
    <property type="entry name" value="MONOCARBOXYLATE TRANSPORTER"/>
    <property type="match status" value="1"/>
</dbReference>
<evidence type="ECO:0000259" key="5">
    <source>
        <dbReference type="PROSITE" id="PS50850"/>
    </source>
</evidence>
<feature type="transmembrane region" description="Helical" evidence="4">
    <location>
        <begin position="152"/>
        <end position="171"/>
    </location>
</feature>
<evidence type="ECO:0000256" key="1">
    <source>
        <dbReference type="ARBA" id="ARBA00004141"/>
    </source>
</evidence>
<dbReference type="InterPro" id="IPR011701">
    <property type="entry name" value="MFS"/>
</dbReference>
<evidence type="ECO:0000313" key="7">
    <source>
        <dbReference type="Proteomes" id="UP001316803"/>
    </source>
</evidence>
<evidence type="ECO:0000256" key="3">
    <source>
        <dbReference type="SAM" id="MobiDB-lite"/>
    </source>
</evidence>
<dbReference type="EMBL" id="JAKLMC020000030">
    <property type="protein sequence ID" value="KAK5950060.1"/>
    <property type="molecule type" value="Genomic_DNA"/>
</dbReference>
<dbReference type="PROSITE" id="PS50850">
    <property type="entry name" value="MFS"/>
    <property type="match status" value="1"/>
</dbReference>
<feature type="region of interest" description="Disordered" evidence="3">
    <location>
        <begin position="1"/>
        <end position="20"/>
    </location>
</feature>
<evidence type="ECO:0000256" key="4">
    <source>
        <dbReference type="SAM" id="Phobius"/>
    </source>
</evidence>
<feature type="transmembrane region" description="Helical" evidence="4">
    <location>
        <begin position="343"/>
        <end position="370"/>
    </location>
</feature>
<dbReference type="Gene3D" id="1.20.1250.20">
    <property type="entry name" value="MFS general substrate transporter like domains"/>
    <property type="match status" value="2"/>
</dbReference>
<protein>
    <recommendedName>
        <fullName evidence="5">Major facilitator superfamily (MFS) profile domain-containing protein</fullName>
    </recommendedName>
</protein>
<dbReference type="GO" id="GO:0016020">
    <property type="term" value="C:membrane"/>
    <property type="evidence" value="ECO:0007669"/>
    <property type="project" value="UniProtKB-SubCell"/>
</dbReference>
<feature type="transmembrane region" description="Helical" evidence="4">
    <location>
        <begin position="89"/>
        <end position="109"/>
    </location>
</feature>
<dbReference type="InterPro" id="IPR050327">
    <property type="entry name" value="Proton-linked_MCT"/>
</dbReference>
<feature type="transmembrane region" description="Helical" evidence="4">
    <location>
        <begin position="178"/>
        <end position="197"/>
    </location>
</feature>
<accession>A0AAN8I4K4</accession>
<feature type="transmembrane region" description="Helical" evidence="4">
    <location>
        <begin position="382"/>
        <end position="401"/>
    </location>
</feature>
<feature type="transmembrane region" description="Helical" evidence="4">
    <location>
        <begin position="209"/>
        <end position="229"/>
    </location>
</feature>
<dbReference type="Proteomes" id="UP001316803">
    <property type="component" value="Unassembled WGS sequence"/>
</dbReference>
<dbReference type="SUPFAM" id="SSF103473">
    <property type="entry name" value="MFS general substrate transporter"/>
    <property type="match status" value="1"/>
</dbReference>
<feature type="transmembrane region" description="Helical" evidence="4">
    <location>
        <begin position="253"/>
        <end position="274"/>
    </location>
</feature>
<proteinExistence type="inferred from homology"/>
<comment type="similarity">
    <text evidence="2">Belongs to the major facilitator superfamily. Monocarboxylate porter (TC 2.A.1.13) family.</text>
</comment>